<keyword evidence="2" id="KW-1185">Reference proteome</keyword>
<proteinExistence type="predicted"/>
<sequence>MLGNLRKVKVKKVDGRGKRAFQHRMRNLYATSSLDLLTRESESWCVCGVIPRLWKVQRMANLYIRPLGIFMTFMRVSNPLYSGRHKAILCQKTTLRPLWHEGTFESLYAIFEYLHAHEGKEILSDQKEDLNIARASTFTKADFKMWNFYGQRNIWYSHGPHPPFIEERPSCRLRVVVSGLEVEVDDPAVDSTSHSVDFSMLNSKEKGIEYANHRLPIMSYHYRALNPIQKIPQDKITQTSQRAASIFIYFIFRVVSVSLGLHSTPPPQPSDPNLLNPPPIKALCSMPTDTITKSLKIRIPSCQAVGVGK</sequence>
<comment type="caution">
    <text evidence="1">The sequence shown here is derived from an EMBL/GenBank/DDBJ whole genome shotgun (WGS) entry which is preliminary data.</text>
</comment>
<dbReference type="Proteomes" id="UP000799755">
    <property type="component" value="Unassembled WGS sequence"/>
</dbReference>
<evidence type="ECO:0000313" key="1">
    <source>
        <dbReference type="EMBL" id="KAF2463666.1"/>
    </source>
</evidence>
<reference evidence="1" key="1">
    <citation type="journal article" date="2020" name="Stud. Mycol.">
        <title>101 Dothideomycetes genomes: a test case for predicting lifestyles and emergence of pathogens.</title>
        <authorList>
            <person name="Haridas S."/>
            <person name="Albert R."/>
            <person name="Binder M."/>
            <person name="Bloem J."/>
            <person name="Labutti K."/>
            <person name="Salamov A."/>
            <person name="Andreopoulos B."/>
            <person name="Baker S."/>
            <person name="Barry K."/>
            <person name="Bills G."/>
            <person name="Bluhm B."/>
            <person name="Cannon C."/>
            <person name="Castanera R."/>
            <person name="Culley D."/>
            <person name="Daum C."/>
            <person name="Ezra D."/>
            <person name="Gonzalez J."/>
            <person name="Henrissat B."/>
            <person name="Kuo A."/>
            <person name="Liang C."/>
            <person name="Lipzen A."/>
            <person name="Lutzoni F."/>
            <person name="Magnuson J."/>
            <person name="Mondo S."/>
            <person name="Nolan M."/>
            <person name="Ohm R."/>
            <person name="Pangilinan J."/>
            <person name="Park H.-J."/>
            <person name="Ramirez L."/>
            <person name="Alfaro M."/>
            <person name="Sun H."/>
            <person name="Tritt A."/>
            <person name="Yoshinaga Y."/>
            <person name="Zwiers L.-H."/>
            <person name="Turgeon B."/>
            <person name="Goodwin S."/>
            <person name="Spatafora J."/>
            <person name="Crous P."/>
            <person name="Grigoriev I."/>
        </authorList>
    </citation>
    <scope>NUCLEOTIDE SEQUENCE</scope>
    <source>
        <strain evidence="1">ATCC 200398</strain>
    </source>
</reference>
<dbReference type="EMBL" id="MU003548">
    <property type="protein sequence ID" value="KAF2463666.1"/>
    <property type="molecule type" value="Genomic_DNA"/>
</dbReference>
<organism evidence="1 2">
    <name type="scientific">Lindgomyces ingoldianus</name>
    <dbReference type="NCBI Taxonomy" id="673940"/>
    <lineage>
        <taxon>Eukaryota</taxon>
        <taxon>Fungi</taxon>
        <taxon>Dikarya</taxon>
        <taxon>Ascomycota</taxon>
        <taxon>Pezizomycotina</taxon>
        <taxon>Dothideomycetes</taxon>
        <taxon>Pleosporomycetidae</taxon>
        <taxon>Pleosporales</taxon>
        <taxon>Lindgomycetaceae</taxon>
        <taxon>Lindgomyces</taxon>
    </lineage>
</organism>
<gene>
    <name evidence="1" type="ORF">BDR25DRAFT_397103</name>
</gene>
<evidence type="ECO:0000313" key="2">
    <source>
        <dbReference type="Proteomes" id="UP000799755"/>
    </source>
</evidence>
<accession>A0ACB6Q9S7</accession>
<name>A0ACB6Q9S7_9PLEO</name>
<protein>
    <submittedName>
        <fullName evidence="1">Uncharacterized protein</fullName>
    </submittedName>
</protein>